<dbReference type="AlphaFoldDB" id="A0A6B9V4X5"/>
<proteinExistence type="predicted"/>
<gene>
    <name evidence="1" type="ORF">DS421_19g639640</name>
</gene>
<dbReference type="Proteomes" id="UP000464620">
    <property type="component" value="Chromosome B09"/>
</dbReference>
<evidence type="ECO:0000313" key="2">
    <source>
        <dbReference type="Proteomes" id="UP000464620"/>
    </source>
</evidence>
<reference evidence="1 2" key="1">
    <citation type="submission" date="2020-01" db="EMBL/GenBank/DDBJ databases">
        <title>Genome sequence of Arachis hypogaea, cultivar Shitouqi.</title>
        <authorList>
            <person name="Zhuang W."/>
            <person name="Chen H."/>
            <person name="Varshney R."/>
            <person name="Wang D."/>
            <person name="Ming R."/>
        </authorList>
    </citation>
    <scope>NUCLEOTIDE SEQUENCE [LARGE SCALE GENOMIC DNA]</scope>
    <source>
        <tissue evidence="1">Young leaf</tissue>
    </source>
</reference>
<evidence type="ECO:0000313" key="1">
    <source>
        <dbReference type="EMBL" id="QHN75934.1"/>
    </source>
</evidence>
<protein>
    <submittedName>
        <fullName evidence="1">Uncharacterized protein</fullName>
    </submittedName>
</protein>
<name>A0A6B9V4X5_ARAHY</name>
<sequence>MDVPRRRLEGAIQMLYDDDVDGTAEWVLKQCRHHVLCRFRSSSSLQLRNQIDDVGIGRVMVLL</sequence>
<dbReference type="EMBL" id="CP031001">
    <property type="protein sequence ID" value="QHN75934.1"/>
    <property type="molecule type" value="Genomic_DNA"/>
</dbReference>
<accession>A0A6B9V4X5</accession>
<organism evidence="1 2">
    <name type="scientific">Arachis hypogaea</name>
    <name type="common">Peanut</name>
    <dbReference type="NCBI Taxonomy" id="3818"/>
    <lineage>
        <taxon>Eukaryota</taxon>
        <taxon>Viridiplantae</taxon>
        <taxon>Streptophyta</taxon>
        <taxon>Embryophyta</taxon>
        <taxon>Tracheophyta</taxon>
        <taxon>Spermatophyta</taxon>
        <taxon>Magnoliopsida</taxon>
        <taxon>eudicotyledons</taxon>
        <taxon>Gunneridae</taxon>
        <taxon>Pentapetalae</taxon>
        <taxon>rosids</taxon>
        <taxon>fabids</taxon>
        <taxon>Fabales</taxon>
        <taxon>Fabaceae</taxon>
        <taxon>Papilionoideae</taxon>
        <taxon>50 kb inversion clade</taxon>
        <taxon>dalbergioids sensu lato</taxon>
        <taxon>Dalbergieae</taxon>
        <taxon>Pterocarpus clade</taxon>
        <taxon>Arachis</taxon>
    </lineage>
</organism>